<comment type="caution">
    <text evidence="1">The sequence shown here is derived from an EMBL/GenBank/DDBJ whole genome shotgun (WGS) entry which is preliminary data.</text>
</comment>
<name>A0A8K0C3N7_IGNLU</name>
<sequence>YLNVLQRLRAAHEMAKHNYNLRRRQVDPVVGSLVWWKNHAISKASDYFTAKLASKYVGPVVVRRISPNVEELESVHREDKGIGHKRI</sequence>
<proteinExistence type="predicted"/>
<organism evidence="1 2">
    <name type="scientific">Ignelater luminosus</name>
    <name type="common">Cucubano</name>
    <name type="synonym">Pyrophorus luminosus</name>
    <dbReference type="NCBI Taxonomy" id="2038154"/>
    <lineage>
        <taxon>Eukaryota</taxon>
        <taxon>Metazoa</taxon>
        <taxon>Ecdysozoa</taxon>
        <taxon>Arthropoda</taxon>
        <taxon>Hexapoda</taxon>
        <taxon>Insecta</taxon>
        <taxon>Pterygota</taxon>
        <taxon>Neoptera</taxon>
        <taxon>Endopterygota</taxon>
        <taxon>Coleoptera</taxon>
        <taxon>Polyphaga</taxon>
        <taxon>Elateriformia</taxon>
        <taxon>Elateroidea</taxon>
        <taxon>Elateridae</taxon>
        <taxon>Agrypninae</taxon>
        <taxon>Pyrophorini</taxon>
        <taxon>Ignelater</taxon>
    </lineage>
</organism>
<accession>A0A8K0C3N7</accession>
<evidence type="ECO:0000313" key="1">
    <source>
        <dbReference type="EMBL" id="KAF2878919.1"/>
    </source>
</evidence>
<dbReference type="OrthoDB" id="6757706at2759"/>
<gene>
    <name evidence="1" type="ORF">ILUMI_27243</name>
</gene>
<keyword evidence="2" id="KW-1185">Reference proteome</keyword>
<dbReference type="AlphaFoldDB" id="A0A8K0C3N7"/>
<dbReference type="EMBL" id="VTPC01091255">
    <property type="protein sequence ID" value="KAF2878919.1"/>
    <property type="molecule type" value="Genomic_DNA"/>
</dbReference>
<feature type="non-terminal residue" evidence="1">
    <location>
        <position position="1"/>
    </location>
</feature>
<protein>
    <submittedName>
        <fullName evidence="1">Uncharacterized protein</fullName>
    </submittedName>
</protein>
<dbReference type="Proteomes" id="UP000801492">
    <property type="component" value="Unassembled WGS sequence"/>
</dbReference>
<reference evidence="1" key="1">
    <citation type="submission" date="2019-08" db="EMBL/GenBank/DDBJ databases">
        <title>The genome of the North American firefly Photinus pyralis.</title>
        <authorList>
            <consortium name="Photinus pyralis genome working group"/>
            <person name="Fallon T.R."/>
            <person name="Sander Lower S.E."/>
            <person name="Weng J.-K."/>
        </authorList>
    </citation>
    <scope>NUCLEOTIDE SEQUENCE</scope>
    <source>
        <strain evidence="1">TRF0915ILg1</strain>
        <tissue evidence="1">Whole body</tissue>
    </source>
</reference>
<evidence type="ECO:0000313" key="2">
    <source>
        <dbReference type="Proteomes" id="UP000801492"/>
    </source>
</evidence>